<sequence>MVGDGICADCFESTIRSAFEAALQHEQAHPVTWGPTELEPEDFGHLFSSEFKAQWREKMVEYRTPAAKRVYCQHLVHTGLEAATSAQEQTERLECGKFIGEYSSEVRVVMHMFLCPDCKGIVCLSCGIAVISNNAVCTRTGMHKCNPTRPDPMARFEGLVRGKDIQFCPAISCGSPITLSDGCNTIHCSSCQTSFCFICGIAAKHASGHWRHGSPCPRWNQPGAGNAHDDRAADPVERERYYHEQAQILRARAEESAWGRVTQMRLDLASIMEVLAASFADEIKNPEDPGPLPRHRLRAFLEAFSQNLSIYLYNRGDLDTPEWQARLEQGRTQHWRIAEDAEALGAELDRFPEFLRVYQAYLTFATELGFVQDPRGTGRMAAEQTLDEASFRAGAQELRVYAGRQVRREARRMMFTRAALFDVAATTFAHEEQGVFCGPEDPILGRLQTLLSALYEHVSIYIVARGDAGAHARLWYGRIVDVAELLGGELDRYPELRRVYQAYLGAAAELGLADGVA</sequence>
<dbReference type="SUPFAM" id="SSF57850">
    <property type="entry name" value="RING/U-box"/>
    <property type="match status" value="1"/>
</dbReference>
<evidence type="ECO:0000256" key="2">
    <source>
        <dbReference type="ARBA" id="ARBA00022771"/>
    </source>
</evidence>
<dbReference type="Gene3D" id="1.20.120.1750">
    <property type="match status" value="1"/>
</dbReference>
<keyword evidence="2" id="KW-0863">Zinc-finger</keyword>
<reference evidence="6 7" key="1">
    <citation type="submission" date="2021-11" db="EMBL/GenBank/DDBJ databases">
        <title>Black yeast isolated from Biological Soil Crust.</title>
        <authorList>
            <person name="Kurbessoian T."/>
        </authorList>
    </citation>
    <scope>NUCLEOTIDE SEQUENCE [LARGE SCALE GENOMIC DNA]</scope>
    <source>
        <strain evidence="6 7">CCFEE 5522</strain>
    </source>
</reference>
<dbReference type="Pfam" id="PF01485">
    <property type="entry name" value="IBR"/>
    <property type="match status" value="1"/>
</dbReference>
<gene>
    <name evidence="6" type="ORF">LTR36_001301</name>
</gene>
<dbReference type="EMBL" id="JAVFHQ010000012">
    <property type="protein sequence ID" value="KAK4547080.1"/>
    <property type="molecule type" value="Genomic_DNA"/>
</dbReference>
<dbReference type="AlphaFoldDB" id="A0AAV9JPG8"/>
<comment type="caution">
    <text evidence="6">The sequence shown here is derived from an EMBL/GenBank/DDBJ whole genome shotgun (WGS) entry which is preliminary data.</text>
</comment>
<dbReference type="Proteomes" id="UP001324427">
    <property type="component" value="Unassembled WGS sequence"/>
</dbReference>
<keyword evidence="3" id="KW-0833">Ubl conjugation pathway</keyword>
<evidence type="ECO:0000313" key="7">
    <source>
        <dbReference type="Proteomes" id="UP001324427"/>
    </source>
</evidence>
<protein>
    <recommendedName>
        <fullName evidence="5">IBR domain-containing protein</fullName>
    </recommendedName>
</protein>
<evidence type="ECO:0000256" key="3">
    <source>
        <dbReference type="ARBA" id="ARBA00022786"/>
    </source>
</evidence>
<evidence type="ECO:0000259" key="5">
    <source>
        <dbReference type="Pfam" id="PF01485"/>
    </source>
</evidence>
<evidence type="ECO:0000256" key="4">
    <source>
        <dbReference type="ARBA" id="ARBA00022833"/>
    </source>
</evidence>
<dbReference type="GO" id="GO:0008270">
    <property type="term" value="F:zinc ion binding"/>
    <property type="evidence" value="ECO:0007669"/>
    <property type="project" value="UniProtKB-KW"/>
</dbReference>
<keyword evidence="1" id="KW-0479">Metal-binding</keyword>
<name>A0AAV9JPG8_9PEZI</name>
<keyword evidence="7" id="KW-1185">Reference proteome</keyword>
<feature type="domain" description="IBR" evidence="5">
    <location>
        <begin position="162"/>
        <end position="203"/>
    </location>
</feature>
<organism evidence="6 7">
    <name type="scientific">Oleoguttula mirabilis</name>
    <dbReference type="NCBI Taxonomy" id="1507867"/>
    <lineage>
        <taxon>Eukaryota</taxon>
        <taxon>Fungi</taxon>
        <taxon>Dikarya</taxon>
        <taxon>Ascomycota</taxon>
        <taxon>Pezizomycotina</taxon>
        <taxon>Dothideomycetes</taxon>
        <taxon>Dothideomycetidae</taxon>
        <taxon>Mycosphaerellales</taxon>
        <taxon>Teratosphaeriaceae</taxon>
        <taxon>Oleoguttula</taxon>
    </lineage>
</organism>
<accession>A0AAV9JPG8</accession>
<dbReference type="InterPro" id="IPR002867">
    <property type="entry name" value="IBR_dom"/>
</dbReference>
<evidence type="ECO:0000313" key="6">
    <source>
        <dbReference type="EMBL" id="KAK4547080.1"/>
    </source>
</evidence>
<keyword evidence="4" id="KW-0862">Zinc</keyword>
<proteinExistence type="predicted"/>
<evidence type="ECO:0000256" key="1">
    <source>
        <dbReference type="ARBA" id="ARBA00022723"/>
    </source>
</evidence>